<dbReference type="EMBL" id="CP013099">
    <property type="protein sequence ID" value="ALP52167.1"/>
    <property type="molecule type" value="Genomic_DNA"/>
</dbReference>
<dbReference type="Gene3D" id="1.20.1560.10">
    <property type="entry name" value="ABC transporter type 1, transmembrane domain"/>
    <property type="match status" value="1"/>
</dbReference>
<dbReference type="NCBIfam" id="TIGR02203">
    <property type="entry name" value="MsbA_lipidA"/>
    <property type="match status" value="1"/>
</dbReference>
<name>A0A0S2TAJ3_9GAMM</name>
<evidence type="ECO:0000256" key="10">
    <source>
        <dbReference type="ARBA" id="ARBA00023136"/>
    </source>
</evidence>
<feature type="domain" description="ABC transporter" evidence="12">
    <location>
        <begin position="336"/>
        <end position="572"/>
    </location>
</feature>
<dbReference type="CDD" id="cd18552">
    <property type="entry name" value="ABC_6TM_MsbA_like"/>
    <property type="match status" value="1"/>
</dbReference>
<evidence type="ECO:0000313" key="15">
    <source>
        <dbReference type="Proteomes" id="UP000055136"/>
    </source>
</evidence>
<dbReference type="Gene3D" id="3.40.50.300">
    <property type="entry name" value="P-loop containing nucleotide triphosphate hydrolases"/>
    <property type="match status" value="1"/>
</dbReference>
<reference evidence="14" key="1">
    <citation type="submission" date="2015-10" db="EMBL/GenBank/DDBJ databases">
        <title>Description of Candidatus Tenderia electrophaga gen. nov, sp. nov., an Uncultivated Electroautotroph from a Biocathode Enrichment.</title>
        <authorList>
            <person name="Eddie B.J."/>
            <person name="Malanoski A.P."/>
            <person name="Wang Z."/>
            <person name="Hall R.J."/>
            <person name="Oh S.D."/>
            <person name="Heiner C."/>
            <person name="Lin B."/>
            <person name="Strycharz-Glaven S.M."/>
        </authorList>
    </citation>
    <scope>NUCLEOTIDE SEQUENCE [LARGE SCALE GENOMIC DNA]</scope>
    <source>
        <strain evidence="14">NRL1</strain>
    </source>
</reference>
<feature type="transmembrane region" description="Helical" evidence="11">
    <location>
        <begin position="138"/>
        <end position="158"/>
    </location>
</feature>
<dbReference type="GO" id="GO:0034040">
    <property type="term" value="F:ATPase-coupled lipid transmembrane transporter activity"/>
    <property type="evidence" value="ECO:0007669"/>
    <property type="project" value="InterPro"/>
</dbReference>
<feature type="transmembrane region" description="Helical" evidence="11">
    <location>
        <begin position="164"/>
        <end position="182"/>
    </location>
</feature>
<keyword evidence="3" id="KW-1003">Cell membrane</keyword>
<dbReference type="Pfam" id="PF00005">
    <property type="entry name" value="ABC_tran"/>
    <property type="match status" value="1"/>
</dbReference>
<evidence type="ECO:0000256" key="11">
    <source>
        <dbReference type="SAM" id="Phobius"/>
    </source>
</evidence>
<dbReference type="SUPFAM" id="SSF90123">
    <property type="entry name" value="ABC transporter transmembrane region"/>
    <property type="match status" value="1"/>
</dbReference>
<feature type="transmembrane region" description="Helical" evidence="11">
    <location>
        <begin position="273"/>
        <end position="292"/>
    </location>
</feature>
<dbReference type="GO" id="GO:0005524">
    <property type="term" value="F:ATP binding"/>
    <property type="evidence" value="ECO:0007669"/>
    <property type="project" value="UniProtKB-KW"/>
</dbReference>
<dbReference type="FunFam" id="3.40.50.300:FF:000221">
    <property type="entry name" value="Multidrug ABC transporter ATP-binding protein"/>
    <property type="match status" value="1"/>
</dbReference>
<evidence type="ECO:0000256" key="8">
    <source>
        <dbReference type="ARBA" id="ARBA00022989"/>
    </source>
</evidence>
<evidence type="ECO:0000256" key="2">
    <source>
        <dbReference type="ARBA" id="ARBA00022448"/>
    </source>
</evidence>
<dbReference type="KEGG" id="tee:Tel_02845"/>
<evidence type="ECO:0000256" key="7">
    <source>
        <dbReference type="ARBA" id="ARBA00022967"/>
    </source>
</evidence>
<evidence type="ECO:0000259" key="13">
    <source>
        <dbReference type="PROSITE" id="PS50929"/>
    </source>
</evidence>
<sequence length="583" mass="64064">MESDSKRLYRRLLGHTRPYWKTFAVSILATAVIGVSEPAIPAILGPMLDGSFVENDTDSALYYSILLVGLFFIRGVAQYASTTAMNWVGFKVVMDLREAMFRRLIDTPTEFYDRESAGGLLSKFTYDASQVNEATTTALVIIVRDSITIVGLLAFMLYTDWRLTLTFFVIIPLIALIVKIIARRQRHLSLSLMRRIGEMNTTLDEAIRAHKEIKLFGGQGQELSRFQQAVNWVRRFHMKFIVTSAASVPVVQLLSITALGVIINLAARQDPPMSVGTFVAFFGAMALLLSPIKRLTSVNEPLQRGMAAAQNVFALIDEAAEQDSGTLPLARATGKVEFSALSFRYPGAERDALEDINLTIQPGETVALVGQSGSGKSTLANLLPRFYQATRGRILIDDTNIQDIRLPDLRRNLSLVSQQVVLFNDTVAANIAYGSKCEASAAEITTAAEQAHAMEFINQLPEGLQSLCGQNGVRLSGGQRQRIAIARALLKDAPILILDEATSALDTESEQKVQQALEQLMQGRTTITIAHRLSTVQNADRIVVLDRGKIVETGTHEALLQQGGRYADLYRIQFAGQGEQSAP</sequence>
<gene>
    <name evidence="14" type="ORF">Tel_02845</name>
</gene>
<keyword evidence="5" id="KW-0547">Nucleotide-binding</keyword>
<dbReference type="GO" id="GO:0015421">
    <property type="term" value="F:ABC-type oligopeptide transporter activity"/>
    <property type="evidence" value="ECO:0007669"/>
    <property type="project" value="TreeGrafter"/>
</dbReference>
<feature type="transmembrane region" description="Helical" evidence="11">
    <location>
        <begin position="60"/>
        <end position="77"/>
    </location>
</feature>
<dbReference type="PROSITE" id="PS50893">
    <property type="entry name" value="ABC_TRANSPORTER_2"/>
    <property type="match status" value="1"/>
</dbReference>
<feature type="transmembrane region" description="Helical" evidence="11">
    <location>
        <begin position="20"/>
        <end position="40"/>
    </location>
</feature>
<evidence type="ECO:0000256" key="1">
    <source>
        <dbReference type="ARBA" id="ARBA00004651"/>
    </source>
</evidence>
<keyword evidence="8 11" id="KW-1133">Transmembrane helix</keyword>
<feature type="domain" description="ABC transmembrane type-1" evidence="13">
    <location>
        <begin position="24"/>
        <end position="304"/>
    </location>
</feature>
<dbReference type="InterPro" id="IPR027417">
    <property type="entry name" value="P-loop_NTPase"/>
</dbReference>
<keyword evidence="10 11" id="KW-0472">Membrane</keyword>
<dbReference type="SUPFAM" id="SSF52540">
    <property type="entry name" value="P-loop containing nucleoside triphosphate hydrolases"/>
    <property type="match status" value="1"/>
</dbReference>
<keyword evidence="7" id="KW-1278">Translocase</keyword>
<evidence type="ECO:0000259" key="12">
    <source>
        <dbReference type="PROSITE" id="PS50893"/>
    </source>
</evidence>
<keyword evidence="15" id="KW-1185">Reference proteome</keyword>
<dbReference type="InterPro" id="IPR003439">
    <property type="entry name" value="ABC_transporter-like_ATP-bd"/>
</dbReference>
<dbReference type="GO" id="GO:0016887">
    <property type="term" value="F:ATP hydrolysis activity"/>
    <property type="evidence" value="ECO:0007669"/>
    <property type="project" value="InterPro"/>
</dbReference>
<keyword evidence="2" id="KW-0813">Transport</keyword>
<keyword evidence="6" id="KW-0067">ATP-binding</keyword>
<dbReference type="InterPro" id="IPR003593">
    <property type="entry name" value="AAA+_ATPase"/>
</dbReference>
<dbReference type="STRING" id="1748243.Tel_02845"/>
<dbReference type="SMART" id="SM00382">
    <property type="entry name" value="AAA"/>
    <property type="match status" value="1"/>
</dbReference>
<keyword evidence="9" id="KW-0445">Lipid transport</keyword>
<accession>A0A0S2TAJ3</accession>
<keyword evidence="4 11" id="KW-0812">Transmembrane</keyword>
<dbReference type="Pfam" id="PF00664">
    <property type="entry name" value="ABC_membrane"/>
    <property type="match status" value="1"/>
</dbReference>
<dbReference type="Proteomes" id="UP000055136">
    <property type="component" value="Chromosome"/>
</dbReference>
<organism evidence="14 15">
    <name type="scientific">Candidatus Tenderia electrophaga</name>
    <dbReference type="NCBI Taxonomy" id="1748243"/>
    <lineage>
        <taxon>Bacteria</taxon>
        <taxon>Pseudomonadati</taxon>
        <taxon>Pseudomonadota</taxon>
        <taxon>Gammaproteobacteria</taxon>
        <taxon>Candidatus Tenderiales</taxon>
        <taxon>Candidatus Tenderiaceae</taxon>
        <taxon>Candidatus Tenderia</taxon>
    </lineage>
</organism>
<protein>
    <submittedName>
        <fullName evidence="14">Lipid A export permease/ATP-binding protein MsbA</fullName>
    </submittedName>
</protein>
<dbReference type="InterPro" id="IPR039421">
    <property type="entry name" value="Type_1_exporter"/>
</dbReference>
<dbReference type="GO" id="GO:0005886">
    <property type="term" value="C:plasma membrane"/>
    <property type="evidence" value="ECO:0007669"/>
    <property type="project" value="UniProtKB-SubCell"/>
</dbReference>
<dbReference type="InterPro" id="IPR011527">
    <property type="entry name" value="ABC1_TM_dom"/>
</dbReference>
<dbReference type="InterPro" id="IPR011917">
    <property type="entry name" value="ABC_transpr_lipidA"/>
</dbReference>
<evidence type="ECO:0000313" key="14">
    <source>
        <dbReference type="EMBL" id="ALP52167.1"/>
    </source>
</evidence>
<dbReference type="PANTHER" id="PTHR43394:SF1">
    <property type="entry name" value="ATP-BINDING CASSETTE SUB-FAMILY B MEMBER 10, MITOCHONDRIAL"/>
    <property type="match status" value="1"/>
</dbReference>
<dbReference type="PANTHER" id="PTHR43394">
    <property type="entry name" value="ATP-DEPENDENT PERMEASE MDL1, MITOCHONDRIAL"/>
    <property type="match status" value="1"/>
</dbReference>
<dbReference type="AlphaFoldDB" id="A0A0S2TAJ3"/>
<dbReference type="InterPro" id="IPR036640">
    <property type="entry name" value="ABC1_TM_sf"/>
</dbReference>
<proteinExistence type="predicted"/>
<evidence type="ECO:0000256" key="5">
    <source>
        <dbReference type="ARBA" id="ARBA00022741"/>
    </source>
</evidence>
<dbReference type="PROSITE" id="PS50929">
    <property type="entry name" value="ABC_TM1F"/>
    <property type="match status" value="1"/>
</dbReference>
<evidence type="ECO:0000256" key="9">
    <source>
        <dbReference type="ARBA" id="ARBA00023055"/>
    </source>
</evidence>
<evidence type="ECO:0000256" key="3">
    <source>
        <dbReference type="ARBA" id="ARBA00022475"/>
    </source>
</evidence>
<dbReference type="InterPro" id="IPR017871">
    <property type="entry name" value="ABC_transporter-like_CS"/>
</dbReference>
<evidence type="ECO:0000256" key="4">
    <source>
        <dbReference type="ARBA" id="ARBA00022692"/>
    </source>
</evidence>
<evidence type="ECO:0000256" key="6">
    <source>
        <dbReference type="ARBA" id="ARBA00022840"/>
    </source>
</evidence>
<dbReference type="PROSITE" id="PS00211">
    <property type="entry name" value="ABC_TRANSPORTER_1"/>
    <property type="match status" value="1"/>
</dbReference>
<feature type="transmembrane region" description="Helical" evidence="11">
    <location>
        <begin position="240"/>
        <end position="267"/>
    </location>
</feature>
<comment type="subcellular location">
    <subcellularLocation>
        <location evidence="1">Cell membrane</location>
        <topology evidence="1">Multi-pass membrane protein</topology>
    </subcellularLocation>
</comment>